<evidence type="ECO:0000256" key="8">
    <source>
        <dbReference type="ARBA" id="ARBA00030980"/>
    </source>
</evidence>
<dbReference type="GO" id="GO:0005524">
    <property type="term" value="F:ATP binding"/>
    <property type="evidence" value="ECO:0007669"/>
    <property type="project" value="InterPro"/>
</dbReference>
<dbReference type="EC" id="2.7.11.1" evidence="4"/>
<dbReference type="InterPro" id="IPR008266">
    <property type="entry name" value="Tyr_kinase_AS"/>
</dbReference>
<dbReference type="PROSITE" id="PS00109">
    <property type="entry name" value="PROTEIN_KINASE_TYR"/>
    <property type="match status" value="1"/>
</dbReference>
<comment type="subunit">
    <text evidence="3">Component of the EKC/KEOPS complex composed of at least BUD32, CGI121, GON7, KAE1 and PCC1; the whole complex dimerizes.</text>
</comment>
<sequence length="269" mass="30979">MTLRSMEIVQSNEAFKKIDGKFQFVYVQIIVRQDNVLYSAKWMDRENDPQDLSQLLDIQRVETQDRGPEVRQTWTVVSQFDCYVKTPSLFSYTGRSDLEKQIIREVEACEVLRKHPHPNIAFYYGCQVTRGRVSGLCFKRYTSTLLEKVNPQNLNKFAFLSSGRPLVDDFIKASLIGILQAIQHLHSLGLVHNDITPANIMFTEDGTPVLIDFDSCRLVGESLRDTEAKRTHEWHNPDVKTALEKNDLDAFTELTTWLIGSVAEEFLFK</sequence>
<name>A0A8A1LQ22_AJEC8</name>
<organism evidence="13 14">
    <name type="scientific">Ajellomyces capsulatus (strain H88)</name>
    <name type="common">Darling's disease fungus</name>
    <name type="synonym">Histoplasma capsulatum</name>
    <dbReference type="NCBI Taxonomy" id="544711"/>
    <lineage>
        <taxon>Eukaryota</taxon>
        <taxon>Fungi</taxon>
        <taxon>Dikarya</taxon>
        <taxon>Ascomycota</taxon>
        <taxon>Pezizomycotina</taxon>
        <taxon>Eurotiomycetes</taxon>
        <taxon>Eurotiomycetidae</taxon>
        <taxon>Onygenales</taxon>
        <taxon>Ajellomycetaceae</taxon>
        <taxon>Histoplasma</taxon>
    </lineage>
</organism>
<dbReference type="EMBL" id="CP069104">
    <property type="protein sequence ID" value="QSS54112.1"/>
    <property type="molecule type" value="Genomic_DNA"/>
</dbReference>
<dbReference type="GO" id="GO:0000781">
    <property type="term" value="C:chromosome, telomeric region"/>
    <property type="evidence" value="ECO:0007669"/>
    <property type="project" value="UniProtKB-SubCell"/>
</dbReference>
<keyword evidence="13" id="KW-0418">Kinase</keyword>
<dbReference type="SMART" id="SM00220">
    <property type="entry name" value="S_TKc"/>
    <property type="match status" value="1"/>
</dbReference>
<dbReference type="PANTHER" id="PTHR48015">
    <property type="entry name" value="SERINE/THREONINE-PROTEIN KINASE TAO"/>
    <property type="match status" value="1"/>
</dbReference>
<dbReference type="PROSITE" id="PS50011">
    <property type="entry name" value="PROTEIN_KINASE_DOM"/>
    <property type="match status" value="1"/>
</dbReference>
<evidence type="ECO:0000256" key="5">
    <source>
        <dbReference type="ARBA" id="ARBA00013948"/>
    </source>
</evidence>
<dbReference type="SUPFAM" id="SSF56112">
    <property type="entry name" value="Protein kinase-like (PK-like)"/>
    <property type="match status" value="1"/>
</dbReference>
<dbReference type="GO" id="GO:0004674">
    <property type="term" value="F:protein serine/threonine kinase activity"/>
    <property type="evidence" value="ECO:0007669"/>
    <property type="project" value="UniProtKB-EC"/>
</dbReference>
<proteinExistence type="predicted"/>
<protein>
    <recommendedName>
        <fullName evidence="6">EKC/KEOPS complex subunit BUD32</fullName>
        <ecNumber evidence="4">2.7.11.1</ecNumber>
    </recommendedName>
    <alternativeName>
        <fullName evidence="8 9">Atypical Serine/threonine protein kinase BUD32</fullName>
    </alternativeName>
    <alternativeName>
        <fullName evidence="5">EKC/KEOPS complex subunit bud32</fullName>
    </alternativeName>
</protein>
<dbReference type="Pfam" id="PF00069">
    <property type="entry name" value="Pkinase"/>
    <property type="match status" value="1"/>
</dbReference>
<dbReference type="GO" id="GO:0005737">
    <property type="term" value="C:cytoplasm"/>
    <property type="evidence" value="ECO:0007669"/>
    <property type="project" value="TreeGrafter"/>
</dbReference>
<evidence type="ECO:0000256" key="11">
    <source>
        <dbReference type="ARBA" id="ARBA00048679"/>
    </source>
</evidence>
<dbReference type="InterPro" id="IPR000719">
    <property type="entry name" value="Prot_kinase_dom"/>
</dbReference>
<dbReference type="GO" id="GO:0043408">
    <property type="term" value="P:regulation of MAPK cascade"/>
    <property type="evidence" value="ECO:0007669"/>
    <property type="project" value="TreeGrafter"/>
</dbReference>
<comment type="subcellular location">
    <subcellularLocation>
        <location evidence="2">Chromosome</location>
        <location evidence="2">Telomere</location>
    </subcellularLocation>
</comment>
<dbReference type="Proteomes" id="UP000663419">
    <property type="component" value="Chromosome 3"/>
</dbReference>
<evidence type="ECO:0000256" key="7">
    <source>
        <dbReference type="ARBA" id="ARBA00022895"/>
    </source>
</evidence>
<feature type="domain" description="Protein kinase" evidence="12">
    <location>
        <begin position="11"/>
        <end position="269"/>
    </location>
</feature>
<keyword evidence="7" id="KW-0779">Telomere</keyword>
<evidence type="ECO:0000256" key="9">
    <source>
        <dbReference type="ARBA" id="ARBA00033194"/>
    </source>
</evidence>
<dbReference type="InterPro" id="IPR050285">
    <property type="entry name" value="STE20_Ser/Thr_kinase"/>
</dbReference>
<comment type="catalytic activity">
    <reaction evidence="11">
        <text>L-seryl-[protein] + ATP = O-phospho-L-seryl-[protein] + ADP + H(+)</text>
        <dbReference type="Rhea" id="RHEA:17989"/>
        <dbReference type="Rhea" id="RHEA-COMP:9863"/>
        <dbReference type="Rhea" id="RHEA-COMP:11604"/>
        <dbReference type="ChEBI" id="CHEBI:15378"/>
        <dbReference type="ChEBI" id="CHEBI:29999"/>
        <dbReference type="ChEBI" id="CHEBI:30616"/>
        <dbReference type="ChEBI" id="CHEBI:83421"/>
        <dbReference type="ChEBI" id="CHEBI:456216"/>
        <dbReference type="EC" id="2.7.11.1"/>
    </reaction>
</comment>
<comment type="function">
    <text evidence="1">Component of the EKC/KEOPS complex that is required for the formation of a threonylcarbamoyl group on adenosine at position 37 (t(6)A37) in tRNAs that read codons beginning with adenine. The complex is probably involved in the transfer of the threonylcarbamoyl moiety of threonylcarbamoyl-AMP (TC-AMP) to the N6 group of A37. BUD32 has ATPase activity in the context of the EKC/KEOPS complex and likely plays a supporting role to the catalytic subunit KAE1. The EKC/KEOPS complex also promotes both telomere uncapping and telomere elongation. The complex is required for efficient recruitment of transcriptional coactivators.</text>
</comment>
<evidence type="ECO:0000256" key="4">
    <source>
        <dbReference type="ARBA" id="ARBA00012513"/>
    </source>
</evidence>
<keyword evidence="7" id="KW-0158">Chromosome</keyword>
<evidence type="ECO:0000256" key="2">
    <source>
        <dbReference type="ARBA" id="ARBA00004574"/>
    </source>
</evidence>
<dbReference type="InterPro" id="IPR011009">
    <property type="entry name" value="Kinase-like_dom_sf"/>
</dbReference>
<comment type="catalytic activity">
    <reaction evidence="10">
        <text>L-threonyl-[protein] + ATP = O-phospho-L-threonyl-[protein] + ADP + H(+)</text>
        <dbReference type="Rhea" id="RHEA:46608"/>
        <dbReference type="Rhea" id="RHEA-COMP:11060"/>
        <dbReference type="Rhea" id="RHEA-COMP:11605"/>
        <dbReference type="ChEBI" id="CHEBI:15378"/>
        <dbReference type="ChEBI" id="CHEBI:30013"/>
        <dbReference type="ChEBI" id="CHEBI:30616"/>
        <dbReference type="ChEBI" id="CHEBI:61977"/>
        <dbReference type="ChEBI" id="CHEBI:456216"/>
        <dbReference type="EC" id="2.7.11.1"/>
    </reaction>
</comment>
<evidence type="ECO:0000313" key="14">
    <source>
        <dbReference type="Proteomes" id="UP000663419"/>
    </source>
</evidence>
<dbReference type="PANTHER" id="PTHR48015:SF41">
    <property type="entry name" value="TRAF2 AND NCK-INTERACTING PROTEIN KINASE"/>
    <property type="match status" value="1"/>
</dbReference>
<evidence type="ECO:0000256" key="10">
    <source>
        <dbReference type="ARBA" id="ARBA00047899"/>
    </source>
</evidence>
<accession>A0A8A1LQ22</accession>
<evidence type="ECO:0000256" key="6">
    <source>
        <dbReference type="ARBA" id="ARBA00019973"/>
    </source>
</evidence>
<evidence type="ECO:0000313" key="13">
    <source>
        <dbReference type="EMBL" id="QSS54112.1"/>
    </source>
</evidence>
<dbReference type="Gene3D" id="1.10.510.10">
    <property type="entry name" value="Transferase(Phosphotransferase) domain 1"/>
    <property type="match status" value="1"/>
</dbReference>
<evidence type="ECO:0000256" key="3">
    <source>
        <dbReference type="ARBA" id="ARBA00011534"/>
    </source>
</evidence>
<keyword evidence="13" id="KW-0808">Transferase</keyword>
<dbReference type="AlphaFoldDB" id="A0A8A1LQ22"/>
<dbReference type="GO" id="GO:0000165">
    <property type="term" value="P:MAPK cascade"/>
    <property type="evidence" value="ECO:0007669"/>
    <property type="project" value="TreeGrafter"/>
</dbReference>
<evidence type="ECO:0000256" key="1">
    <source>
        <dbReference type="ARBA" id="ARBA00003747"/>
    </source>
</evidence>
<evidence type="ECO:0000259" key="12">
    <source>
        <dbReference type="PROSITE" id="PS50011"/>
    </source>
</evidence>
<reference evidence="13" key="1">
    <citation type="submission" date="2021-01" db="EMBL/GenBank/DDBJ databases">
        <title>Chromosome-level genome assembly of a human fungal pathogen reveals clustering of transcriptionally co-regulated genes.</title>
        <authorList>
            <person name="Voorhies M."/>
            <person name="Cohen S."/>
            <person name="Shea T.P."/>
            <person name="Petrus S."/>
            <person name="Munoz J.F."/>
            <person name="Poplawski S."/>
            <person name="Goldman W.E."/>
            <person name="Michael T."/>
            <person name="Cuomo C.A."/>
            <person name="Sil A."/>
            <person name="Beyhan S."/>
        </authorList>
    </citation>
    <scope>NUCLEOTIDE SEQUENCE</scope>
    <source>
        <strain evidence="13">H88</strain>
    </source>
</reference>
<gene>
    <name evidence="13" type="ORF">I7I53_01575</name>
</gene>
<dbReference type="VEuPathDB" id="FungiDB:I7I53_01575"/>